<evidence type="ECO:0000313" key="2">
    <source>
        <dbReference type="EMBL" id="ALK24280.1"/>
    </source>
</evidence>
<keyword evidence="1" id="KW-0812">Transmembrane</keyword>
<organism evidence="2">
    <name type="scientific">Garlic virus D</name>
    <dbReference type="NCBI Taxonomy" id="12430"/>
    <lineage>
        <taxon>Viruses</taxon>
        <taxon>Riboviria</taxon>
        <taxon>Orthornavirae</taxon>
        <taxon>Kitrinoviricota</taxon>
        <taxon>Alsuviricetes</taxon>
        <taxon>Tymovirales</taxon>
        <taxon>Alphaflexiviridae</taxon>
        <taxon>Allexivirus</taxon>
        <taxon>Acarallexivirus</taxon>
        <taxon>Allexivirus deltallii</taxon>
    </lineage>
</organism>
<feature type="transmembrane region" description="Helical" evidence="1">
    <location>
        <begin position="68"/>
        <end position="88"/>
    </location>
</feature>
<evidence type="ECO:0000256" key="1">
    <source>
        <dbReference type="SAM" id="Phobius"/>
    </source>
</evidence>
<accession>A0A0P0JIP9</accession>
<sequence length="103" mass="11214">MSFAPPPDYSKVYITLAGGIAAGALIYTLRSNHLPHVGDNTHNLPHGGRYCDGNKQIHYYRPNSGGQLGGSFVPLLSVFILSLAILLLSSPRRRLCVRCSEPH</sequence>
<dbReference type="InterPro" id="IPR001896">
    <property type="entry name" value="Plant_vir_prot"/>
</dbReference>
<feature type="transmembrane region" description="Helical" evidence="1">
    <location>
        <begin position="12"/>
        <end position="29"/>
    </location>
</feature>
<name>A0A0P0JIP9_9VIRU</name>
<keyword evidence="1" id="KW-0472">Membrane</keyword>
<protein>
    <submittedName>
        <fullName evidence="2">TGB2</fullName>
    </submittedName>
</protein>
<dbReference type="EMBL" id="KR819505">
    <property type="protein sequence ID" value="ALK24280.1"/>
    <property type="molecule type" value="Genomic_RNA"/>
</dbReference>
<gene>
    <name evidence="2" type="primary">ORFIII</name>
</gene>
<dbReference type="Pfam" id="PF01307">
    <property type="entry name" value="Plant_vir_prot"/>
    <property type="match status" value="1"/>
</dbReference>
<reference evidence="2" key="1">
    <citation type="submission" date="2015-05" db="EMBL/GenBank/DDBJ databases">
        <title>Biological and molecular characterization of GarV-D and its effects on yields of garlic.</title>
        <authorList>
            <person name="Celli M.G."/>
            <person name="Perotto M.C."/>
            <person name="Buraschi D."/>
            <person name="Conci V.C."/>
        </authorList>
    </citation>
    <scope>NUCLEOTIDE SEQUENCE</scope>
    <source>
        <strain evidence="2">Mesi 13</strain>
    </source>
</reference>
<keyword evidence="1" id="KW-1133">Transmembrane helix</keyword>
<proteinExistence type="predicted"/>